<accession>F4P875</accession>
<dbReference type="HOGENOM" id="CLU_1594209_0_0_1"/>
<organism evidence="1 3">
    <name type="scientific">Batrachochytrium dendrobatidis (strain JAM81 / FGSC 10211)</name>
    <name type="common">Frog chytrid fungus</name>
    <dbReference type="NCBI Taxonomy" id="684364"/>
    <lineage>
        <taxon>Eukaryota</taxon>
        <taxon>Fungi</taxon>
        <taxon>Fungi incertae sedis</taxon>
        <taxon>Chytridiomycota</taxon>
        <taxon>Chytridiomycota incertae sedis</taxon>
        <taxon>Chytridiomycetes</taxon>
        <taxon>Rhizophydiales</taxon>
        <taxon>Rhizophydiales incertae sedis</taxon>
        <taxon>Batrachochytrium</taxon>
    </lineage>
</organism>
<dbReference type="EMBL" id="GL882888">
    <property type="protein sequence ID" value="EGF78762.1"/>
    <property type="molecule type" value="Genomic_DNA"/>
</dbReference>
<dbReference type="OrthoDB" id="162638at2759"/>
<reference evidence="1 3" key="1">
    <citation type="submission" date="2009-12" db="EMBL/GenBank/DDBJ databases">
        <title>The draft genome of Batrachochytrium dendrobatidis.</title>
        <authorList>
            <consortium name="US DOE Joint Genome Institute (JGI-PGF)"/>
            <person name="Kuo A."/>
            <person name="Salamov A."/>
            <person name="Schmutz J."/>
            <person name="Lucas S."/>
            <person name="Pitluck S."/>
            <person name="Rosenblum E."/>
            <person name="Stajich J."/>
            <person name="Eisen M."/>
            <person name="Grigoriev I.V."/>
        </authorList>
    </citation>
    <scope>NUCLEOTIDE SEQUENCE [LARGE SCALE GENOMIC DNA]</scope>
    <source>
        <strain evidence="1">JAM81</strain>
        <strain evidence="3">JAM81 / FGSC 10211</strain>
    </source>
</reference>
<keyword evidence="3" id="KW-1185">Reference proteome</keyword>
<sequence>MAMLTTVVQRLAAPATGLHLTQISTKRILHSRLFTTAKSSLSLSFAAPTSIRYTPPHASTLAVCHSLPYRFVDRKSVHTYIWKQIKNKVASKRKGKHYKLKNHTGAVARWLIAGNNQFKRATAIRIRMNRSRRQCKRIKSRRRVLANATHRNLLKKLIPYYRKKYMK</sequence>
<protein>
    <recommendedName>
        <fullName evidence="4">50S ribosomal protein L35</fullName>
    </recommendedName>
</protein>
<evidence type="ECO:0008006" key="4">
    <source>
        <dbReference type="Google" id="ProtNLM"/>
    </source>
</evidence>
<proteinExistence type="predicted"/>
<dbReference type="RefSeq" id="XP_006680892.1">
    <property type="nucleotide sequence ID" value="XM_006680829.1"/>
</dbReference>
<dbReference type="STRING" id="684364.F4P875"/>
<dbReference type="SUPFAM" id="SSF143034">
    <property type="entry name" value="L35p-like"/>
    <property type="match status" value="1"/>
</dbReference>
<name>F4P875_BATDJ</name>
<evidence type="ECO:0000313" key="3">
    <source>
        <dbReference type="Proteomes" id="UP000007241"/>
    </source>
</evidence>
<dbReference type="GeneID" id="18243996"/>
<gene>
    <name evidence="2" type="ORF">BATDEDRAFT_26706</name>
    <name evidence="1" type="ORF">BATDEDRAFT_90713</name>
</gene>
<evidence type="ECO:0000313" key="2">
    <source>
        <dbReference type="EMBL" id="EGF78762.1"/>
    </source>
</evidence>
<dbReference type="RefSeq" id="XP_006680740.1">
    <property type="nucleotide sequence ID" value="XM_006680677.1"/>
</dbReference>
<dbReference type="EMBL" id="GL882888">
    <property type="protein sequence ID" value="EGF78565.1"/>
    <property type="molecule type" value="Genomic_DNA"/>
</dbReference>
<dbReference type="Proteomes" id="UP000007241">
    <property type="component" value="Unassembled WGS sequence"/>
</dbReference>
<dbReference type="GeneID" id="18239105"/>
<dbReference type="InterPro" id="IPR037229">
    <property type="entry name" value="Ribosomal_bL35_sf"/>
</dbReference>
<evidence type="ECO:0000313" key="1">
    <source>
        <dbReference type="EMBL" id="EGF78565.1"/>
    </source>
</evidence>
<dbReference type="Gene3D" id="4.10.410.60">
    <property type="match status" value="1"/>
</dbReference>
<dbReference type="AlphaFoldDB" id="F4P875"/>